<reference evidence="8 9" key="1">
    <citation type="submission" date="2018-06" db="EMBL/GenBank/DDBJ databases">
        <title>Genomic Encyclopedia of Archaeal and Bacterial Type Strains, Phase II (KMG-II): from individual species to whole genera.</title>
        <authorList>
            <person name="Goeker M."/>
        </authorList>
    </citation>
    <scope>NUCLEOTIDE SEQUENCE [LARGE SCALE GENOMIC DNA]</scope>
    <source>
        <strain evidence="8 9">DSM 22009</strain>
    </source>
</reference>
<feature type="transmembrane region" description="Helical" evidence="6">
    <location>
        <begin position="72"/>
        <end position="89"/>
    </location>
</feature>
<dbReference type="GO" id="GO:0016020">
    <property type="term" value="C:membrane"/>
    <property type="evidence" value="ECO:0007669"/>
    <property type="project" value="UniProtKB-SubCell"/>
</dbReference>
<dbReference type="InterPro" id="IPR037185">
    <property type="entry name" value="EmrE-like"/>
</dbReference>
<dbReference type="PANTHER" id="PTHR22911:SF6">
    <property type="entry name" value="SOLUTE CARRIER FAMILY 35 MEMBER G1"/>
    <property type="match status" value="1"/>
</dbReference>
<dbReference type="EMBL" id="QKZL01000007">
    <property type="protein sequence ID" value="PZX16326.1"/>
    <property type="molecule type" value="Genomic_DNA"/>
</dbReference>
<dbReference type="SUPFAM" id="SSF103481">
    <property type="entry name" value="Multidrug resistance efflux transporter EmrE"/>
    <property type="match status" value="2"/>
</dbReference>
<evidence type="ECO:0000256" key="2">
    <source>
        <dbReference type="ARBA" id="ARBA00009853"/>
    </source>
</evidence>
<organism evidence="8 9">
    <name type="scientific">Palleronia aestuarii</name>
    <dbReference type="NCBI Taxonomy" id="568105"/>
    <lineage>
        <taxon>Bacteria</taxon>
        <taxon>Pseudomonadati</taxon>
        <taxon>Pseudomonadota</taxon>
        <taxon>Alphaproteobacteria</taxon>
        <taxon>Rhodobacterales</taxon>
        <taxon>Roseobacteraceae</taxon>
        <taxon>Palleronia</taxon>
    </lineage>
</organism>
<dbReference type="InterPro" id="IPR000620">
    <property type="entry name" value="EamA_dom"/>
</dbReference>
<dbReference type="AlphaFoldDB" id="A0A2W7NSQ8"/>
<feature type="transmembrane region" description="Helical" evidence="6">
    <location>
        <begin position="237"/>
        <end position="257"/>
    </location>
</feature>
<protein>
    <submittedName>
        <fullName evidence="8">EamA domain-containing membrane protein RarD</fullName>
    </submittedName>
</protein>
<dbReference type="Gene3D" id="1.10.3730.20">
    <property type="match status" value="2"/>
</dbReference>
<comment type="subcellular location">
    <subcellularLocation>
        <location evidence="1">Membrane</location>
        <topology evidence="1">Multi-pass membrane protein</topology>
    </subcellularLocation>
</comment>
<feature type="transmembrane region" description="Helical" evidence="6">
    <location>
        <begin position="151"/>
        <end position="169"/>
    </location>
</feature>
<proteinExistence type="inferred from homology"/>
<keyword evidence="3 6" id="KW-0812">Transmembrane</keyword>
<dbReference type="PANTHER" id="PTHR22911">
    <property type="entry name" value="ACYL-MALONYL CONDENSING ENZYME-RELATED"/>
    <property type="match status" value="1"/>
</dbReference>
<evidence type="ECO:0000256" key="6">
    <source>
        <dbReference type="SAM" id="Phobius"/>
    </source>
</evidence>
<dbReference type="Proteomes" id="UP000248916">
    <property type="component" value="Unassembled WGS sequence"/>
</dbReference>
<feature type="transmembrane region" description="Helical" evidence="6">
    <location>
        <begin position="263"/>
        <end position="281"/>
    </location>
</feature>
<feature type="domain" description="EamA" evidence="7">
    <location>
        <begin position="150"/>
        <end position="280"/>
    </location>
</feature>
<accession>A0A2W7NSQ8</accession>
<feature type="transmembrane region" description="Helical" evidence="6">
    <location>
        <begin position="101"/>
        <end position="119"/>
    </location>
</feature>
<keyword evidence="9" id="KW-1185">Reference proteome</keyword>
<evidence type="ECO:0000256" key="3">
    <source>
        <dbReference type="ARBA" id="ARBA00022692"/>
    </source>
</evidence>
<feature type="transmembrane region" description="Helical" evidence="6">
    <location>
        <begin position="126"/>
        <end position="145"/>
    </location>
</feature>
<evidence type="ECO:0000256" key="5">
    <source>
        <dbReference type="ARBA" id="ARBA00023136"/>
    </source>
</evidence>
<evidence type="ECO:0000313" key="9">
    <source>
        <dbReference type="Proteomes" id="UP000248916"/>
    </source>
</evidence>
<feature type="transmembrane region" description="Helical" evidence="6">
    <location>
        <begin position="181"/>
        <end position="203"/>
    </location>
</feature>
<sequence length="296" mass="32112">MTPRESRPAAGFLWMLATSFLFVGVTAGVKHLGDRVPAPEAAFLRYLLGLVFLLPIMGGLRRARIGRRAMSLFALRGFIHALGVMLWFYAMTQIPLAEVTAMNYLTPVYLSLGAALFLGERLAWPRISAIVAALIGVAIILRPGFREIDPGHLAMLGTAIFFAASYLIAKIMTDTVAPSLVVAMLSITVTIGLAPFAIAVWVWPTWNEMGWLLLIACLATSGHLTMTLAFRAAPITVTQPVTFLQLVWATILGYVMFGEAVDIYVITGGLIIIASVVVITIREARRPKPPQPPIAP</sequence>
<feature type="transmembrane region" description="Helical" evidence="6">
    <location>
        <begin position="12"/>
        <end position="29"/>
    </location>
</feature>
<feature type="transmembrane region" description="Helical" evidence="6">
    <location>
        <begin position="209"/>
        <end position="230"/>
    </location>
</feature>
<comment type="caution">
    <text evidence="8">The sequence shown here is derived from an EMBL/GenBank/DDBJ whole genome shotgun (WGS) entry which is preliminary data.</text>
</comment>
<evidence type="ECO:0000313" key="8">
    <source>
        <dbReference type="EMBL" id="PZX16326.1"/>
    </source>
</evidence>
<evidence type="ECO:0000259" key="7">
    <source>
        <dbReference type="Pfam" id="PF00892"/>
    </source>
</evidence>
<evidence type="ECO:0000256" key="1">
    <source>
        <dbReference type="ARBA" id="ARBA00004141"/>
    </source>
</evidence>
<comment type="similarity">
    <text evidence="2">Belongs to the drug/metabolite transporter (DMT) superfamily. 10 TMS drug/metabolite exporter (DME) (TC 2.A.7.3) family.</text>
</comment>
<keyword evidence="5 6" id="KW-0472">Membrane</keyword>
<keyword evidence="4 6" id="KW-1133">Transmembrane helix</keyword>
<evidence type="ECO:0000256" key="4">
    <source>
        <dbReference type="ARBA" id="ARBA00022989"/>
    </source>
</evidence>
<name>A0A2W7NSQ8_9RHOB</name>
<feature type="transmembrane region" description="Helical" evidence="6">
    <location>
        <begin position="41"/>
        <end position="60"/>
    </location>
</feature>
<gene>
    <name evidence="8" type="ORF">LX81_02178</name>
</gene>
<dbReference type="Pfam" id="PF00892">
    <property type="entry name" value="EamA"/>
    <property type="match status" value="2"/>
</dbReference>
<feature type="domain" description="EamA" evidence="7">
    <location>
        <begin position="11"/>
        <end position="141"/>
    </location>
</feature>